<evidence type="ECO:0000256" key="1">
    <source>
        <dbReference type="SAM" id="Phobius"/>
    </source>
</evidence>
<keyword evidence="1" id="KW-1133">Transmembrane helix</keyword>
<keyword evidence="1" id="KW-0812">Transmembrane</keyword>
<protein>
    <submittedName>
        <fullName evidence="2">Uncharacterized protein</fullName>
    </submittedName>
</protein>
<proteinExistence type="predicted"/>
<comment type="caution">
    <text evidence="2">The sequence shown here is derived from an EMBL/GenBank/DDBJ whole genome shotgun (WGS) entry which is preliminary data.</text>
</comment>
<sequence length="81" mass="8963">MNKTMKVVRWPLLIVCIAGMVIGAFFMMTPSTTRIYSEKIAFCNDGLCQISSLQRYSNGSAAGSSSNGVSTEWVDEWMKSE</sequence>
<dbReference type="AlphaFoldDB" id="A0A0G0FC84"/>
<name>A0A0G0FC84_9BACT</name>
<organism evidence="2 3">
    <name type="scientific">candidate division WS6 bacterium GW2011_GWC2_36_7</name>
    <dbReference type="NCBI Taxonomy" id="1619091"/>
    <lineage>
        <taxon>Bacteria</taxon>
        <taxon>Candidatus Dojkabacteria</taxon>
    </lineage>
</organism>
<gene>
    <name evidence="2" type="ORF">US24_C0043G0005</name>
</gene>
<dbReference type="EMBL" id="LBSF01000043">
    <property type="protein sequence ID" value="KKQ11085.1"/>
    <property type="molecule type" value="Genomic_DNA"/>
</dbReference>
<accession>A0A0G0FC84</accession>
<keyword evidence="1" id="KW-0472">Membrane</keyword>
<feature type="transmembrane region" description="Helical" evidence="1">
    <location>
        <begin position="7"/>
        <end position="28"/>
    </location>
</feature>
<evidence type="ECO:0000313" key="3">
    <source>
        <dbReference type="Proteomes" id="UP000034075"/>
    </source>
</evidence>
<reference evidence="2 3" key="1">
    <citation type="journal article" date="2015" name="Nature">
        <title>rRNA introns, odd ribosomes, and small enigmatic genomes across a large radiation of phyla.</title>
        <authorList>
            <person name="Brown C.T."/>
            <person name="Hug L.A."/>
            <person name="Thomas B.C."/>
            <person name="Sharon I."/>
            <person name="Castelle C.J."/>
            <person name="Singh A."/>
            <person name="Wilkins M.J."/>
            <person name="Williams K.H."/>
            <person name="Banfield J.F."/>
        </authorList>
    </citation>
    <scope>NUCLEOTIDE SEQUENCE [LARGE SCALE GENOMIC DNA]</scope>
</reference>
<evidence type="ECO:0000313" key="2">
    <source>
        <dbReference type="EMBL" id="KKQ11085.1"/>
    </source>
</evidence>
<dbReference type="Proteomes" id="UP000034075">
    <property type="component" value="Unassembled WGS sequence"/>
</dbReference>